<evidence type="ECO:0000256" key="1">
    <source>
        <dbReference type="SAM" id="MobiDB-lite"/>
    </source>
</evidence>
<feature type="compositionally biased region" description="Acidic residues" evidence="1">
    <location>
        <begin position="16"/>
        <end position="29"/>
    </location>
</feature>
<protein>
    <submittedName>
        <fullName evidence="2">Uncharacterized protein</fullName>
    </submittedName>
</protein>
<comment type="caution">
    <text evidence="2">The sequence shown here is derived from an EMBL/GenBank/DDBJ whole genome shotgun (WGS) entry which is preliminary data.</text>
</comment>
<organism evidence="2 3">
    <name type="scientific">Rehmannia glutinosa</name>
    <name type="common">Chinese foxglove</name>
    <dbReference type="NCBI Taxonomy" id="99300"/>
    <lineage>
        <taxon>Eukaryota</taxon>
        <taxon>Viridiplantae</taxon>
        <taxon>Streptophyta</taxon>
        <taxon>Embryophyta</taxon>
        <taxon>Tracheophyta</taxon>
        <taxon>Spermatophyta</taxon>
        <taxon>Magnoliopsida</taxon>
        <taxon>eudicotyledons</taxon>
        <taxon>Gunneridae</taxon>
        <taxon>Pentapetalae</taxon>
        <taxon>asterids</taxon>
        <taxon>lamiids</taxon>
        <taxon>Lamiales</taxon>
        <taxon>Orobanchaceae</taxon>
        <taxon>Rehmannieae</taxon>
        <taxon>Rehmannia</taxon>
    </lineage>
</organism>
<dbReference type="Proteomes" id="UP001318860">
    <property type="component" value="Unassembled WGS sequence"/>
</dbReference>
<evidence type="ECO:0000313" key="3">
    <source>
        <dbReference type="Proteomes" id="UP001318860"/>
    </source>
</evidence>
<reference evidence="2 3" key="1">
    <citation type="journal article" date="2021" name="Comput. Struct. Biotechnol. J.">
        <title>De novo genome assembly of the potent medicinal plant Rehmannia glutinosa using nanopore technology.</title>
        <authorList>
            <person name="Ma L."/>
            <person name="Dong C."/>
            <person name="Song C."/>
            <person name="Wang X."/>
            <person name="Zheng X."/>
            <person name="Niu Y."/>
            <person name="Chen S."/>
            <person name="Feng W."/>
        </authorList>
    </citation>
    <scope>NUCLEOTIDE SEQUENCE [LARGE SCALE GENOMIC DNA]</scope>
    <source>
        <strain evidence="2">DH-2019</strain>
    </source>
</reference>
<name>A0ABR0VLB8_REHGL</name>
<evidence type="ECO:0000313" key="2">
    <source>
        <dbReference type="EMBL" id="KAK6136010.1"/>
    </source>
</evidence>
<proteinExistence type="predicted"/>
<accession>A0ABR0VLB8</accession>
<feature type="region of interest" description="Disordered" evidence="1">
    <location>
        <begin position="1"/>
        <end position="54"/>
    </location>
</feature>
<sequence length="116" mass="13982">MKNPNSYTYRPHNAIESEDEDIDFDENEENPNRRFTQNGNFDNYEDSKRHPKKRKLESFVSSYEIGPRREIWIEEESFVLLEVWGERFVELGRRSLRGEDWDENGIYCLLMRMGAL</sequence>
<keyword evidence="3" id="KW-1185">Reference proteome</keyword>
<dbReference type="EMBL" id="JABTTQ020001058">
    <property type="protein sequence ID" value="KAK6136010.1"/>
    <property type="molecule type" value="Genomic_DNA"/>
</dbReference>
<gene>
    <name evidence="2" type="ORF">DH2020_030282</name>
</gene>